<dbReference type="PANTHER" id="PTHR43191:SF12">
    <property type="entry name" value="RRNA METHYLASE"/>
    <property type="match status" value="1"/>
</dbReference>
<keyword evidence="1 4" id="KW-0489">Methyltransferase</keyword>
<dbReference type="CDD" id="cd18095">
    <property type="entry name" value="SpoU-like_rRNA-MTase"/>
    <property type="match status" value="1"/>
</dbReference>
<dbReference type="InterPro" id="IPR029064">
    <property type="entry name" value="Ribosomal_eL30-like_sf"/>
</dbReference>
<keyword evidence="2 4" id="KW-0808">Transferase</keyword>
<comment type="caution">
    <text evidence="4">The sequence shown here is derived from an EMBL/GenBank/DDBJ whole genome shotgun (WGS) entry which is preliminary data.</text>
</comment>
<feature type="domain" description="tRNA/rRNA methyltransferase SpoU type" evidence="3">
    <location>
        <begin position="130"/>
        <end position="271"/>
    </location>
</feature>
<proteinExistence type="predicted"/>
<accession>A0A1J5QB16</accession>
<organism evidence="4">
    <name type="scientific">mine drainage metagenome</name>
    <dbReference type="NCBI Taxonomy" id="410659"/>
    <lineage>
        <taxon>unclassified sequences</taxon>
        <taxon>metagenomes</taxon>
        <taxon>ecological metagenomes</taxon>
    </lineage>
</organism>
<dbReference type="Gene3D" id="3.30.1330.30">
    <property type="match status" value="1"/>
</dbReference>
<dbReference type="GO" id="GO:0006396">
    <property type="term" value="P:RNA processing"/>
    <property type="evidence" value="ECO:0007669"/>
    <property type="project" value="InterPro"/>
</dbReference>
<name>A0A1J5QB16_9ZZZZ</name>
<dbReference type="EMBL" id="MLJW01001002">
    <property type="protein sequence ID" value="OIQ80854.1"/>
    <property type="molecule type" value="Genomic_DNA"/>
</dbReference>
<evidence type="ECO:0000256" key="2">
    <source>
        <dbReference type="ARBA" id="ARBA00022679"/>
    </source>
</evidence>
<dbReference type="GO" id="GO:0032259">
    <property type="term" value="P:methylation"/>
    <property type="evidence" value="ECO:0007669"/>
    <property type="project" value="UniProtKB-KW"/>
</dbReference>
<dbReference type="GO" id="GO:0003723">
    <property type="term" value="F:RNA binding"/>
    <property type="evidence" value="ECO:0007669"/>
    <property type="project" value="InterPro"/>
</dbReference>
<dbReference type="InterPro" id="IPR051259">
    <property type="entry name" value="rRNA_Methyltransferase"/>
</dbReference>
<dbReference type="GO" id="GO:0008173">
    <property type="term" value="F:RNA methyltransferase activity"/>
    <property type="evidence" value="ECO:0007669"/>
    <property type="project" value="InterPro"/>
</dbReference>
<dbReference type="SUPFAM" id="SSF55315">
    <property type="entry name" value="L30e-like"/>
    <property type="match status" value="1"/>
</dbReference>
<dbReference type="SUPFAM" id="SSF75217">
    <property type="entry name" value="alpha/beta knot"/>
    <property type="match status" value="1"/>
</dbReference>
<dbReference type="Pfam" id="PF00588">
    <property type="entry name" value="SpoU_methylase"/>
    <property type="match status" value="1"/>
</dbReference>
<evidence type="ECO:0000256" key="1">
    <source>
        <dbReference type="ARBA" id="ARBA00022603"/>
    </source>
</evidence>
<reference evidence="4" key="1">
    <citation type="submission" date="2016-10" db="EMBL/GenBank/DDBJ databases">
        <title>Sequence of Gallionella enrichment culture.</title>
        <authorList>
            <person name="Poehlein A."/>
            <person name="Muehling M."/>
            <person name="Daniel R."/>
        </authorList>
    </citation>
    <scope>NUCLEOTIDE SEQUENCE</scope>
</reference>
<evidence type="ECO:0000313" key="4">
    <source>
        <dbReference type="EMBL" id="OIQ80854.1"/>
    </source>
</evidence>
<gene>
    <name evidence="4" type="ORF">GALL_373850</name>
</gene>
<dbReference type="PANTHER" id="PTHR43191">
    <property type="entry name" value="RRNA METHYLTRANSFERASE 3"/>
    <property type="match status" value="1"/>
</dbReference>
<dbReference type="EC" id="2.1.1.-" evidence="4"/>
<dbReference type="InterPro" id="IPR001537">
    <property type="entry name" value="SpoU_MeTrfase"/>
</dbReference>
<dbReference type="InterPro" id="IPR029026">
    <property type="entry name" value="tRNA_m1G_MTases_N"/>
</dbReference>
<evidence type="ECO:0000259" key="3">
    <source>
        <dbReference type="Pfam" id="PF00588"/>
    </source>
</evidence>
<dbReference type="AlphaFoldDB" id="A0A1J5QB16"/>
<protein>
    <submittedName>
        <fullName evidence="4">Putative TrmH family tRNA/rRNA methyltransferase</fullName>
        <ecNumber evidence="4">2.1.1.-</ecNumber>
    </submittedName>
</protein>
<dbReference type="Gene3D" id="3.40.1280.10">
    <property type="match status" value="1"/>
</dbReference>
<sequence>MPVITIDDPADERLSDYTDLTDVALRSKSEPAKGLYIAESSTVLRRALEAGHRPRSVLLAHRWLLDVQEMLAAVPDVGDVPVYVAAPALLEQVTGFHVHRGALAAMHRPLLPTVADVLASARGGRGARRVAVLEDIVDHTNVGAIFRSAAGIGVDAVLVTPRCADPLYRRSVRVSMGTVFQVPWTRIDPWPEGIELLRAAGFVTAALALTDRAITLDELAADAPERLALVLGTEGDGLRPGTITGADTVVRIPMAGGVDSLNVAAASAVAFWATR</sequence>
<dbReference type="InterPro" id="IPR029028">
    <property type="entry name" value="Alpha/beta_knot_MTases"/>
</dbReference>